<gene>
    <name evidence="1" type="ORF">AKJ57_05690</name>
</gene>
<evidence type="ECO:0000313" key="1">
    <source>
        <dbReference type="EMBL" id="KXA89211.1"/>
    </source>
</evidence>
<dbReference type="Proteomes" id="UP000070163">
    <property type="component" value="Unassembled WGS sequence"/>
</dbReference>
<proteinExistence type="predicted"/>
<comment type="caution">
    <text evidence="1">The sequence shown here is derived from an EMBL/GenBank/DDBJ whole genome shotgun (WGS) entry which is preliminary data.</text>
</comment>
<name>A0A133U4V2_9EURY</name>
<evidence type="ECO:0000313" key="2">
    <source>
        <dbReference type="Proteomes" id="UP000070163"/>
    </source>
</evidence>
<keyword evidence="2" id="KW-1185">Reference proteome</keyword>
<reference evidence="1 2" key="1">
    <citation type="journal article" date="2016" name="Sci. Rep.">
        <title>Metabolic traits of an uncultured archaeal lineage -MSBL1- from brine pools of the Red Sea.</title>
        <authorList>
            <person name="Mwirichia R."/>
            <person name="Alam I."/>
            <person name="Rashid M."/>
            <person name="Vinu M."/>
            <person name="Ba-Alawi W."/>
            <person name="Anthony Kamau A."/>
            <person name="Kamanda Ngugi D."/>
            <person name="Goker M."/>
            <person name="Klenk H.P."/>
            <person name="Bajic V."/>
            <person name="Stingl U."/>
        </authorList>
    </citation>
    <scope>NUCLEOTIDE SEQUENCE [LARGE SCALE GENOMIC DNA]</scope>
    <source>
        <strain evidence="1">SCGC-AAA259A05</strain>
    </source>
</reference>
<organism evidence="1 2">
    <name type="scientific">candidate division MSBL1 archaeon SCGC-AAA259A05</name>
    <dbReference type="NCBI Taxonomy" id="1698259"/>
    <lineage>
        <taxon>Archaea</taxon>
        <taxon>Methanobacteriati</taxon>
        <taxon>Methanobacteriota</taxon>
        <taxon>candidate division MSBL1</taxon>
    </lineage>
</organism>
<sequence length="113" mass="13580">MISYKNLDEVEKRIKYERENAPGKVLFCPDTNVLYHNFLSSLERIDPENVGIVTTVKDEIEVSMRLKDRYQNLFSELTNPKHLTLTFRRSWNLESLVERAFDCFRKLRRRKIL</sequence>
<protein>
    <submittedName>
        <fullName evidence="1">Uncharacterized protein</fullName>
    </submittedName>
</protein>
<accession>A0A133U4V2</accession>
<dbReference type="AlphaFoldDB" id="A0A133U4V2"/>
<feature type="non-terminal residue" evidence="1">
    <location>
        <position position="113"/>
    </location>
</feature>
<dbReference type="EMBL" id="LHXJ01000091">
    <property type="protein sequence ID" value="KXA89211.1"/>
    <property type="molecule type" value="Genomic_DNA"/>
</dbReference>